<accession>A0ABN0MYE0</accession>
<reference evidence="2 3" key="1">
    <citation type="submission" date="2013-07" db="EMBL/GenBank/DDBJ databases">
        <title>Isolation of a new Chlamydia species from the feral Sacred Ibis (Threskiornis aethiopicus): Chlamydia ibidis.</title>
        <authorList>
            <person name="Vorimore F."/>
            <person name="Hsia R.-C."/>
            <person name="Huot-Creasy H."/>
            <person name="Bastian S."/>
            <person name="Deruyter L."/>
            <person name="Passet A."/>
            <person name="Sachse K."/>
            <person name="Bavoil P."/>
            <person name="Myers G."/>
            <person name="Laroucau K."/>
        </authorList>
    </citation>
    <scope>NUCLEOTIDE SEQUENCE [LARGE SCALE GENOMIC DNA]</scope>
    <source>
        <strain evidence="2 3">10-1398/6</strain>
    </source>
</reference>
<feature type="signal peptide" evidence="1">
    <location>
        <begin position="1"/>
        <end position="26"/>
    </location>
</feature>
<comment type="caution">
    <text evidence="2">The sequence shown here is derived from an EMBL/GenBank/DDBJ whole genome shotgun (WGS) entry which is preliminary data.</text>
</comment>
<dbReference type="EMBL" id="APJW01000004">
    <property type="protein sequence ID" value="EQM62273.1"/>
    <property type="molecule type" value="Genomic_DNA"/>
</dbReference>
<keyword evidence="3" id="KW-1185">Reference proteome</keyword>
<proteinExistence type="predicted"/>
<protein>
    <submittedName>
        <fullName evidence="2">Uncharacterized protein</fullName>
    </submittedName>
</protein>
<name>A0ABN0MYE0_9CHLA</name>
<keyword evidence="1" id="KW-0732">Signal</keyword>
<evidence type="ECO:0000313" key="2">
    <source>
        <dbReference type="EMBL" id="EQM62273.1"/>
    </source>
</evidence>
<dbReference type="Proteomes" id="UP000016064">
    <property type="component" value="Unassembled WGS sequence"/>
</dbReference>
<evidence type="ECO:0000313" key="3">
    <source>
        <dbReference type="Proteomes" id="UP000016064"/>
    </source>
</evidence>
<sequence length="457" mass="51091">MLKILKFRSIVCIGLCSLSIPYNTYAAMSYPSTISTTTSLSSKLKIGSDAWIESKLRQYPELLWLTEPTPLSNTLENPLGSVFSPALFGKQLPALDIALRSMVTLHLFIQGSRQAYTQLSQLYTTDDRLTFKQFQSVHRQLIHFLNSAKQFDDMLKILETAIVLRHIGCSVKAAATFKPYFSESHLDGFYTKAMHVLRTFPDLSPSFSRLSPEQKEVFFSLRRMANYNMLMNLSSMPTTQLLSVGRSKRSLIVLDLYLYSLDMCGTQSCSQEFYHNFSPLLAMLQQHATVEEAFSRYFTYRANRLGLEGVSRTDMTLVRLATLMQLPSNEVANLTSSFKGLPLEEAETLINTFCTPQGELISLEIRGLPNLISAISQANLVSGTATLESRARQIYSTTLGLIVKGLRTQKEMLQKQLLPQGTVLDFSETAVSCGGLDLSSENIAVRIHLNGSVSITF</sequence>
<gene>
    <name evidence="2" type="ORF">H359_0999</name>
</gene>
<evidence type="ECO:0000256" key="1">
    <source>
        <dbReference type="SAM" id="SignalP"/>
    </source>
</evidence>
<feature type="chain" id="PRO_5045035865" evidence="1">
    <location>
        <begin position="27"/>
        <end position="457"/>
    </location>
</feature>
<organism evidence="2 3">
    <name type="scientific">Chlamydia ibidis 10-1398/6</name>
    <dbReference type="NCBI Taxonomy" id="1046581"/>
    <lineage>
        <taxon>Bacteria</taxon>
        <taxon>Pseudomonadati</taxon>
        <taxon>Chlamydiota</taxon>
        <taxon>Chlamydiia</taxon>
        <taxon>Chlamydiales</taxon>
        <taxon>Chlamydiaceae</taxon>
        <taxon>Chlamydia/Chlamydophila group</taxon>
        <taxon>Chlamydia</taxon>
    </lineage>
</organism>